<evidence type="ECO:0000256" key="2">
    <source>
        <dbReference type="ARBA" id="ARBA00022801"/>
    </source>
</evidence>
<keyword evidence="6" id="KW-1185">Reference proteome</keyword>
<evidence type="ECO:0000313" key="6">
    <source>
        <dbReference type="Proteomes" id="UP001596189"/>
    </source>
</evidence>
<protein>
    <submittedName>
        <fullName evidence="5">Low molecular weight phosphatase family protein</fullName>
    </submittedName>
</protein>
<dbReference type="RefSeq" id="WP_345718233.1">
    <property type="nucleotide sequence ID" value="NZ_BAABFP010000008.1"/>
</dbReference>
<comment type="caution">
    <text evidence="5">The sequence shown here is derived from an EMBL/GenBank/DDBJ whole genome shotgun (WGS) entry which is preliminary data.</text>
</comment>
<dbReference type="Gene3D" id="3.40.50.2300">
    <property type="match status" value="1"/>
</dbReference>
<dbReference type="Proteomes" id="UP001596189">
    <property type="component" value="Unassembled WGS sequence"/>
</dbReference>
<feature type="domain" description="Phosphotyrosine protein phosphatase I" evidence="4">
    <location>
        <begin position="14"/>
        <end position="197"/>
    </location>
</feature>
<dbReference type="EMBL" id="JBHSRD010000003">
    <property type="protein sequence ID" value="MFC6006758.1"/>
    <property type="molecule type" value="Genomic_DNA"/>
</dbReference>
<dbReference type="InterPro" id="IPR050438">
    <property type="entry name" value="LMW_PTPase"/>
</dbReference>
<comment type="similarity">
    <text evidence="1">Belongs to the low molecular weight phosphotyrosine protein phosphatase family.</text>
</comment>
<dbReference type="PANTHER" id="PTHR11717">
    <property type="entry name" value="LOW MOLECULAR WEIGHT PROTEIN TYROSINE PHOSPHATASE"/>
    <property type="match status" value="1"/>
</dbReference>
<dbReference type="SUPFAM" id="SSF52788">
    <property type="entry name" value="Phosphotyrosine protein phosphatases I"/>
    <property type="match status" value="1"/>
</dbReference>
<evidence type="ECO:0000313" key="5">
    <source>
        <dbReference type="EMBL" id="MFC6006758.1"/>
    </source>
</evidence>
<dbReference type="InterPro" id="IPR023485">
    <property type="entry name" value="Ptyr_pPase"/>
</dbReference>
<evidence type="ECO:0000259" key="4">
    <source>
        <dbReference type="SMART" id="SM00226"/>
    </source>
</evidence>
<dbReference type="PANTHER" id="PTHR11717:SF31">
    <property type="entry name" value="LOW MOLECULAR WEIGHT PROTEIN-TYROSINE-PHOSPHATASE ETP-RELATED"/>
    <property type="match status" value="1"/>
</dbReference>
<dbReference type="InterPro" id="IPR017867">
    <property type="entry name" value="Tyr_phospatase_low_mol_wt"/>
</dbReference>
<organism evidence="5 6">
    <name type="scientific">Angustibacter luteus</name>
    <dbReference type="NCBI Taxonomy" id="658456"/>
    <lineage>
        <taxon>Bacteria</taxon>
        <taxon>Bacillati</taxon>
        <taxon>Actinomycetota</taxon>
        <taxon>Actinomycetes</taxon>
        <taxon>Kineosporiales</taxon>
        <taxon>Kineosporiaceae</taxon>
    </lineage>
</organism>
<gene>
    <name evidence="5" type="ORF">ACFQDO_06395</name>
</gene>
<keyword evidence="3" id="KW-0904">Protein phosphatase</keyword>
<dbReference type="Pfam" id="PF01451">
    <property type="entry name" value="LMWPc"/>
    <property type="match status" value="1"/>
</dbReference>
<dbReference type="InterPro" id="IPR036196">
    <property type="entry name" value="Ptyr_pPase_sf"/>
</dbReference>
<dbReference type="PRINTS" id="PR00719">
    <property type="entry name" value="LMWPTPASE"/>
</dbReference>
<keyword evidence="2" id="KW-0378">Hydrolase</keyword>
<accession>A0ABW1JD83</accession>
<proteinExistence type="inferred from homology"/>
<sequence>MSHRDLGEARTAPARVLVVCTGNVCRSPLAEALLRGYLAEAGVRAEQVSVESAGIRALEDQAMTEQAQRQLAGLGGEANGFRARSLTAAMVEGADLVVTADRTHRSRVAQLVPRALRYSFTLRELGRLLEGADLAGLPQDPASRVRELPRVAVERRGQVRPARGELDDIDDPYGRSNSDYVRTTKQLVPTVDVLARAIIGGQ</sequence>
<reference evidence="6" key="1">
    <citation type="journal article" date="2019" name="Int. J. Syst. Evol. Microbiol.">
        <title>The Global Catalogue of Microorganisms (GCM) 10K type strain sequencing project: providing services to taxonomists for standard genome sequencing and annotation.</title>
        <authorList>
            <consortium name="The Broad Institute Genomics Platform"/>
            <consortium name="The Broad Institute Genome Sequencing Center for Infectious Disease"/>
            <person name="Wu L."/>
            <person name="Ma J."/>
        </authorList>
    </citation>
    <scope>NUCLEOTIDE SEQUENCE [LARGE SCALE GENOMIC DNA]</scope>
    <source>
        <strain evidence="6">KACC 14249</strain>
    </source>
</reference>
<dbReference type="SMART" id="SM00226">
    <property type="entry name" value="LMWPc"/>
    <property type="match status" value="1"/>
</dbReference>
<evidence type="ECO:0000256" key="3">
    <source>
        <dbReference type="ARBA" id="ARBA00022912"/>
    </source>
</evidence>
<name>A0ABW1JD83_9ACTN</name>
<evidence type="ECO:0000256" key="1">
    <source>
        <dbReference type="ARBA" id="ARBA00011063"/>
    </source>
</evidence>